<dbReference type="InterPro" id="IPR036179">
    <property type="entry name" value="Ig-like_dom_sf"/>
</dbReference>
<dbReference type="InterPro" id="IPR013783">
    <property type="entry name" value="Ig-like_fold"/>
</dbReference>
<dbReference type="PANTHER" id="PTHR11860">
    <property type="entry name" value="POLYMERIC-IMMUNOGLOBULIN RECEPTOR"/>
    <property type="match status" value="1"/>
</dbReference>
<feature type="chain" id="PRO_5047237120" evidence="6">
    <location>
        <begin position="19"/>
        <end position="436"/>
    </location>
</feature>
<keyword evidence="5" id="KW-1133">Transmembrane helix</keyword>
<evidence type="ECO:0000256" key="5">
    <source>
        <dbReference type="SAM" id="Phobius"/>
    </source>
</evidence>
<dbReference type="InterPro" id="IPR050671">
    <property type="entry name" value="CD300_family_receptors"/>
</dbReference>
<feature type="signal peptide" evidence="6">
    <location>
        <begin position="1"/>
        <end position="18"/>
    </location>
</feature>
<feature type="compositionally biased region" description="Polar residues" evidence="4">
    <location>
        <begin position="318"/>
        <end position="333"/>
    </location>
</feature>
<gene>
    <name evidence="9" type="primary">LOC106606801</name>
</gene>
<evidence type="ECO:0000256" key="1">
    <source>
        <dbReference type="ARBA" id="ARBA00004370"/>
    </source>
</evidence>
<evidence type="ECO:0000256" key="3">
    <source>
        <dbReference type="ARBA" id="ARBA00023136"/>
    </source>
</evidence>
<keyword evidence="6" id="KW-0732">Signal</keyword>
<dbReference type="PROSITE" id="PS50835">
    <property type="entry name" value="IG_LIKE"/>
    <property type="match status" value="1"/>
</dbReference>
<dbReference type="PANTHER" id="PTHR11860:SF118">
    <property type="entry name" value="CMRF35-LIKE MOLECULE 3-RELATED"/>
    <property type="match status" value="1"/>
</dbReference>
<evidence type="ECO:0000313" key="9">
    <source>
        <dbReference type="RefSeq" id="XP_045565609.1"/>
    </source>
</evidence>
<dbReference type="RefSeq" id="XP_045565609.1">
    <property type="nucleotide sequence ID" value="XM_045709653.1"/>
</dbReference>
<comment type="subcellular location">
    <subcellularLocation>
        <location evidence="1">Membrane</location>
    </subcellularLocation>
</comment>
<reference evidence="9" key="1">
    <citation type="submission" date="2025-08" db="UniProtKB">
        <authorList>
            <consortium name="RefSeq"/>
        </authorList>
    </citation>
    <scope>IDENTIFICATION</scope>
</reference>
<protein>
    <submittedName>
        <fullName evidence="9">CMRF35-like molecule 8</fullName>
    </submittedName>
</protein>
<evidence type="ECO:0000259" key="7">
    <source>
        <dbReference type="PROSITE" id="PS50835"/>
    </source>
</evidence>
<dbReference type="GeneID" id="106606801"/>
<keyword evidence="2 5" id="KW-0812">Transmembrane</keyword>
<sequence>MRILLIVILLSFITGCLSSFKVTGFSGGTVIIDCHYYTEERSHEKYFCVGKYSWRCKDIIRTGLKNTWVHRGRFSLYDNTGGNYFKVIIRQLTRQDEGTYWCGVDKPTIPDSYTKVELDVKEDDCCKKSVTETAFLGGEATIRCNYPEVYKDRMKYFCKEDSEYNCEYQISGTHNEKLGRYSLSKRRRERFSTVTISDLTEDDTGTYWCGVETSRTEQLYITLITQVKLDVIVAPTTTITKTKTTAPPTTTFQSLSSPSSSSSSPSSSSPASSAPASSLNRSGTSVVIILSVSLVVLLLVISLIIVYRWKYNKVTGSVSSTHRVSPDTGNSNGDCHGDGDYEEIKERPLQSDSTIYATANLPTSHSDSPHYASVNFHKNPSCPNEARVTIAKEGTSSCDYATVNFGQSPTYSTVNHPHSSSEAPPIYSTVSKPRDT</sequence>
<dbReference type="Proteomes" id="UP001652741">
    <property type="component" value="Chromosome ssa02"/>
</dbReference>
<organism evidence="8 9">
    <name type="scientific">Salmo salar</name>
    <name type="common">Atlantic salmon</name>
    <dbReference type="NCBI Taxonomy" id="8030"/>
    <lineage>
        <taxon>Eukaryota</taxon>
        <taxon>Metazoa</taxon>
        <taxon>Chordata</taxon>
        <taxon>Craniata</taxon>
        <taxon>Vertebrata</taxon>
        <taxon>Euteleostomi</taxon>
        <taxon>Actinopterygii</taxon>
        <taxon>Neopterygii</taxon>
        <taxon>Teleostei</taxon>
        <taxon>Protacanthopterygii</taxon>
        <taxon>Salmoniformes</taxon>
        <taxon>Salmonidae</taxon>
        <taxon>Salmoninae</taxon>
        <taxon>Salmo</taxon>
    </lineage>
</organism>
<feature type="region of interest" description="Disordered" evidence="4">
    <location>
        <begin position="318"/>
        <end position="341"/>
    </location>
</feature>
<keyword evidence="8" id="KW-1185">Reference proteome</keyword>
<accession>A0ABM3E3H7</accession>
<evidence type="ECO:0000256" key="4">
    <source>
        <dbReference type="SAM" id="MobiDB-lite"/>
    </source>
</evidence>
<evidence type="ECO:0000256" key="2">
    <source>
        <dbReference type="ARBA" id="ARBA00022692"/>
    </source>
</evidence>
<feature type="region of interest" description="Disordered" evidence="4">
    <location>
        <begin position="411"/>
        <end position="436"/>
    </location>
</feature>
<keyword evidence="3 5" id="KW-0472">Membrane</keyword>
<dbReference type="Gene3D" id="2.60.40.10">
    <property type="entry name" value="Immunoglobulins"/>
    <property type="match status" value="2"/>
</dbReference>
<evidence type="ECO:0000313" key="8">
    <source>
        <dbReference type="Proteomes" id="UP001652741"/>
    </source>
</evidence>
<dbReference type="Pfam" id="PF07686">
    <property type="entry name" value="V-set"/>
    <property type="match status" value="2"/>
</dbReference>
<dbReference type="InterPro" id="IPR007110">
    <property type="entry name" value="Ig-like_dom"/>
</dbReference>
<feature type="domain" description="Ig-like" evidence="7">
    <location>
        <begin position="107"/>
        <end position="222"/>
    </location>
</feature>
<proteinExistence type="predicted"/>
<dbReference type="InterPro" id="IPR003599">
    <property type="entry name" value="Ig_sub"/>
</dbReference>
<dbReference type="SUPFAM" id="SSF48726">
    <property type="entry name" value="Immunoglobulin"/>
    <property type="match status" value="2"/>
</dbReference>
<feature type="compositionally biased region" description="Polar residues" evidence="4">
    <location>
        <begin position="411"/>
        <end position="422"/>
    </location>
</feature>
<name>A0ABM3E3H7_SALSA</name>
<dbReference type="PROSITE" id="PS51257">
    <property type="entry name" value="PROKAR_LIPOPROTEIN"/>
    <property type="match status" value="1"/>
</dbReference>
<feature type="region of interest" description="Disordered" evidence="4">
    <location>
        <begin position="242"/>
        <end position="279"/>
    </location>
</feature>
<dbReference type="InterPro" id="IPR013106">
    <property type="entry name" value="Ig_V-set"/>
</dbReference>
<dbReference type="CDD" id="cd05716">
    <property type="entry name" value="IgV_pIgR_like"/>
    <property type="match status" value="1"/>
</dbReference>
<dbReference type="SMART" id="SM00409">
    <property type="entry name" value="IG"/>
    <property type="match status" value="2"/>
</dbReference>
<feature type="transmembrane region" description="Helical" evidence="5">
    <location>
        <begin position="286"/>
        <end position="307"/>
    </location>
</feature>
<evidence type="ECO:0000256" key="6">
    <source>
        <dbReference type="SAM" id="SignalP"/>
    </source>
</evidence>